<sequence>MDMERVRLQTSSLHPPFNRQFALPFVEVSGEPRSGQVIAAPHDLRAPQALISPPNYAAACMSVEKWSTSDNYGLENIAFEEWPTWDISNFAYPTSPESAFHERPWRHLRERLAILGETLDTCVISRVKVMGGQERYPLDQCEYLAYCPTFGSSATLLIIPERSEQKASTSRSGYSTPGQISFL</sequence>
<name>A0AAE1D7C0_9GAST</name>
<dbReference type="Proteomes" id="UP001283361">
    <property type="component" value="Unassembled WGS sequence"/>
</dbReference>
<keyword evidence="2" id="KW-1185">Reference proteome</keyword>
<accession>A0AAE1D7C0</accession>
<protein>
    <submittedName>
        <fullName evidence="1">Uncharacterized protein</fullName>
    </submittedName>
</protein>
<dbReference type="EMBL" id="JAWDGP010005045">
    <property type="protein sequence ID" value="KAK3760139.1"/>
    <property type="molecule type" value="Genomic_DNA"/>
</dbReference>
<dbReference type="AlphaFoldDB" id="A0AAE1D7C0"/>
<reference evidence="1" key="1">
    <citation type="journal article" date="2023" name="G3 (Bethesda)">
        <title>A reference genome for the long-term kleptoplast-retaining sea slug Elysia crispata morphotype clarki.</title>
        <authorList>
            <person name="Eastman K.E."/>
            <person name="Pendleton A.L."/>
            <person name="Shaikh M.A."/>
            <person name="Suttiyut T."/>
            <person name="Ogas R."/>
            <person name="Tomko P."/>
            <person name="Gavelis G."/>
            <person name="Widhalm J.R."/>
            <person name="Wisecaver J.H."/>
        </authorList>
    </citation>
    <scope>NUCLEOTIDE SEQUENCE</scope>
    <source>
        <strain evidence="1">ECLA1</strain>
    </source>
</reference>
<proteinExistence type="predicted"/>
<evidence type="ECO:0000313" key="2">
    <source>
        <dbReference type="Proteomes" id="UP001283361"/>
    </source>
</evidence>
<gene>
    <name evidence="1" type="ORF">RRG08_041980</name>
</gene>
<comment type="caution">
    <text evidence="1">The sequence shown here is derived from an EMBL/GenBank/DDBJ whole genome shotgun (WGS) entry which is preliminary data.</text>
</comment>
<evidence type="ECO:0000313" key="1">
    <source>
        <dbReference type="EMBL" id="KAK3760139.1"/>
    </source>
</evidence>
<organism evidence="1 2">
    <name type="scientific">Elysia crispata</name>
    <name type="common">lettuce slug</name>
    <dbReference type="NCBI Taxonomy" id="231223"/>
    <lineage>
        <taxon>Eukaryota</taxon>
        <taxon>Metazoa</taxon>
        <taxon>Spiralia</taxon>
        <taxon>Lophotrochozoa</taxon>
        <taxon>Mollusca</taxon>
        <taxon>Gastropoda</taxon>
        <taxon>Heterobranchia</taxon>
        <taxon>Euthyneura</taxon>
        <taxon>Panpulmonata</taxon>
        <taxon>Sacoglossa</taxon>
        <taxon>Placobranchoidea</taxon>
        <taxon>Plakobranchidae</taxon>
        <taxon>Elysia</taxon>
    </lineage>
</organism>